<sequence length="196" mass="22238">RFGCRNSNSINSYANPYQYDQPETSQSNQTPTTLSHQSTFSQHTESKLPNLNTEVTENKETHLKRSISEVASPETDITLQENPFVVPKPTATRKKPKTSKLEETTHSNVSIFGMIYPAKTFINNHEPPFPLNCDQLVLLLESIAGLSNPIILINDYTSDLRSLSDMLKKIRPYLKERSIKKRLTNLNKKILAHLGE</sequence>
<dbReference type="InParanoid" id="A0A6P7H9K3"/>
<protein>
    <submittedName>
        <fullName evidence="2">Uncharacterized protein LOC114349118</fullName>
    </submittedName>
</protein>
<feature type="non-terminal residue" evidence="2">
    <location>
        <position position="1"/>
    </location>
</feature>
<dbReference type="AlphaFoldDB" id="A0A6P7H9K3"/>
<gene>
    <name evidence="2" type="primary">LOC114349118</name>
</gene>
<dbReference type="RefSeq" id="XP_028155322.1">
    <property type="nucleotide sequence ID" value="XM_028299521.1"/>
</dbReference>
<name>A0A6P7H9K3_DIAVI</name>
<evidence type="ECO:0000313" key="2">
    <source>
        <dbReference type="RefSeq" id="XP_028155322.1"/>
    </source>
</evidence>
<feature type="non-terminal residue" evidence="2">
    <location>
        <position position="196"/>
    </location>
</feature>
<accession>A0A6P7H9K3</accession>
<feature type="compositionally biased region" description="Polar residues" evidence="1">
    <location>
        <begin position="1"/>
        <end position="15"/>
    </location>
</feature>
<proteinExistence type="predicted"/>
<reference evidence="2" key="1">
    <citation type="submission" date="2025-08" db="UniProtKB">
        <authorList>
            <consortium name="RefSeq"/>
        </authorList>
    </citation>
    <scope>IDENTIFICATION</scope>
    <source>
        <tissue evidence="2">Whole insect</tissue>
    </source>
</reference>
<organism evidence="2">
    <name type="scientific">Diabrotica virgifera virgifera</name>
    <name type="common">western corn rootworm</name>
    <dbReference type="NCBI Taxonomy" id="50390"/>
    <lineage>
        <taxon>Eukaryota</taxon>
        <taxon>Metazoa</taxon>
        <taxon>Ecdysozoa</taxon>
        <taxon>Arthropoda</taxon>
        <taxon>Hexapoda</taxon>
        <taxon>Insecta</taxon>
        <taxon>Pterygota</taxon>
        <taxon>Neoptera</taxon>
        <taxon>Endopterygota</taxon>
        <taxon>Coleoptera</taxon>
        <taxon>Polyphaga</taxon>
        <taxon>Cucujiformia</taxon>
        <taxon>Chrysomeloidea</taxon>
        <taxon>Chrysomelidae</taxon>
        <taxon>Galerucinae</taxon>
        <taxon>Diabroticina</taxon>
        <taxon>Diabroticites</taxon>
        <taxon>Diabrotica</taxon>
    </lineage>
</organism>
<feature type="compositionally biased region" description="Polar residues" evidence="1">
    <location>
        <begin position="21"/>
        <end position="55"/>
    </location>
</feature>
<evidence type="ECO:0000256" key="1">
    <source>
        <dbReference type="SAM" id="MobiDB-lite"/>
    </source>
</evidence>
<feature type="region of interest" description="Disordered" evidence="1">
    <location>
        <begin position="1"/>
        <end position="62"/>
    </location>
</feature>